<name>A0A0U9HWV1_9BACT</name>
<reference evidence="2" key="1">
    <citation type="submission" date="2016-01" db="EMBL/GenBank/DDBJ databases">
        <title>Draft genome sequence of Thermodesulfovibrio aggregans strain TGE-P1.</title>
        <authorList>
            <person name="Sekiguchi Y."/>
            <person name="Ohashi A."/>
            <person name="Matsuura N."/>
            <person name="Tourlousse M.D."/>
        </authorList>
    </citation>
    <scope>NUCLEOTIDE SEQUENCE [LARGE SCALE GENOMIC DNA]</scope>
    <source>
        <strain evidence="2">TGE-P1</strain>
    </source>
</reference>
<dbReference type="RefSeq" id="WP_161936209.1">
    <property type="nucleotide sequence ID" value="NZ_BCNO01000003.1"/>
</dbReference>
<organism evidence="1 2">
    <name type="scientific">Thermodesulfovibrio aggregans</name>
    <dbReference type="NCBI Taxonomy" id="86166"/>
    <lineage>
        <taxon>Bacteria</taxon>
        <taxon>Pseudomonadati</taxon>
        <taxon>Nitrospirota</taxon>
        <taxon>Thermodesulfovibrionia</taxon>
        <taxon>Thermodesulfovibrionales</taxon>
        <taxon>Thermodesulfovibrionaceae</taxon>
        <taxon>Thermodesulfovibrio</taxon>
    </lineage>
</organism>
<keyword evidence="2" id="KW-1185">Reference proteome</keyword>
<protein>
    <submittedName>
        <fullName evidence="1">Uncharacterized protein</fullName>
    </submittedName>
</protein>
<dbReference type="Proteomes" id="UP000054976">
    <property type="component" value="Unassembled WGS sequence"/>
</dbReference>
<evidence type="ECO:0000313" key="2">
    <source>
        <dbReference type="Proteomes" id="UP000054976"/>
    </source>
</evidence>
<dbReference type="AlphaFoldDB" id="A0A0U9HWV1"/>
<accession>A0A0U9HWV1</accession>
<gene>
    <name evidence="1" type="ORF">TAGGR_39</name>
</gene>
<sequence length="47" mass="5524">MIKWREIFDKIAPLIFSPEAIVITGMRRTGKTKEYTSLENTVFCFQI</sequence>
<dbReference type="EMBL" id="BCNO01000003">
    <property type="protein sequence ID" value="GAQ95537.1"/>
    <property type="molecule type" value="Genomic_DNA"/>
</dbReference>
<proteinExistence type="predicted"/>
<evidence type="ECO:0000313" key="1">
    <source>
        <dbReference type="EMBL" id="GAQ95537.1"/>
    </source>
</evidence>
<comment type="caution">
    <text evidence="1">The sequence shown here is derived from an EMBL/GenBank/DDBJ whole genome shotgun (WGS) entry which is preliminary data.</text>
</comment>
<dbReference type="STRING" id="86166.TAGGR_39"/>